<reference evidence="6" key="1">
    <citation type="submission" date="2022-11" db="UniProtKB">
        <authorList>
            <consortium name="WormBaseParasite"/>
        </authorList>
    </citation>
    <scope>IDENTIFICATION</scope>
</reference>
<accession>A0A915ELF0</accession>
<dbReference type="SUPFAM" id="SSF57997">
    <property type="entry name" value="Tropomyosin"/>
    <property type="match status" value="1"/>
</dbReference>
<dbReference type="AlphaFoldDB" id="A0A915ELF0"/>
<feature type="compositionally biased region" description="Basic and acidic residues" evidence="4">
    <location>
        <begin position="71"/>
        <end position="84"/>
    </location>
</feature>
<dbReference type="PROSITE" id="PS51257">
    <property type="entry name" value="PROKAR_LIPOPROTEIN"/>
    <property type="match status" value="1"/>
</dbReference>
<keyword evidence="2 3" id="KW-0175">Coiled coil</keyword>
<proteinExistence type="inferred from homology"/>
<evidence type="ECO:0000256" key="2">
    <source>
        <dbReference type="ARBA" id="ARBA00023054"/>
    </source>
</evidence>
<evidence type="ECO:0000256" key="3">
    <source>
        <dbReference type="SAM" id="Coils"/>
    </source>
</evidence>
<name>A0A915ELF0_9BILA</name>
<organism evidence="5 6">
    <name type="scientific">Ditylenchus dipsaci</name>
    <dbReference type="NCBI Taxonomy" id="166011"/>
    <lineage>
        <taxon>Eukaryota</taxon>
        <taxon>Metazoa</taxon>
        <taxon>Ecdysozoa</taxon>
        <taxon>Nematoda</taxon>
        <taxon>Chromadorea</taxon>
        <taxon>Rhabditida</taxon>
        <taxon>Tylenchina</taxon>
        <taxon>Tylenchomorpha</taxon>
        <taxon>Sphaerularioidea</taxon>
        <taxon>Anguinidae</taxon>
        <taxon>Anguininae</taxon>
        <taxon>Ditylenchus</taxon>
    </lineage>
</organism>
<protein>
    <submittedName>
        <fullName evidence="6">Tropomyosin</fullName>
    </submittedName>
</protein>
<feature type="coiled-coil region" evidence="3">
    <location>
        <begin position="268"/>
        <end position="295"/>
    </location>
</feature>
<dbReference type="Pfam" id="PF00261">
    <property type="entry name" value="Tropomyosin"/>
    <property type="match status" value="1"/>
</dbReference>
<dbReference type="Gene3D" id="1.20.5.170">
    <property type="match status" value="2"/>
</dbReference>
<evidence type="ECO:0000313" key="6">
    <source>
        <dbReference type="WBParaSite" id="jg7154"/>
    </source>
</evidence>
<comment type="similarity">
    <text evidence="1">Belongs to the tropomyosin family.</text>
</comment>
<keyword evidence="5" id="KW-1185">Reference proteome</keyword>
<dbReference type="Proteomes" id="UP000887574">
    <property type="component" value="Unplaced"/>
</dbReference>
<dbReference type="PRINTS" id="PR00194">
    <property type="entry name" value="TROPOMYOSIN"/>
</dbReference>
<evidence type="ECO:0000313" key="5">
    <source>
        <dbReference type="Proteomes" id="UP000887574"/>
    </source>
</evidence>
<dbReference type="Gene3D" id="1.20.5.340">
    <property type="match status" value="1"/>
</dbReference>
<evidence type="ECO:0000256" key="1">
    <source>
        <dbReference type="ARBA" id="ARBA00009036"/>
    </source>
</evidence>
<sequence length="299" mass="34175">MAERASAAALIGSACFSTYFNQASSPGAYSPIIIFLSTSQPTETTKNGRHQEEDAGYEDREGQCSGPSRCRRGESAPDHRKMERVEEELRDTQKKMMQTENDLDKAQEDLAAANVKLEEKEKALQEAEAEVASLNRRTTLIDEELERAEERLKIATEKMEEASANCDESERVRKVMENRSFQDEERANQIEQELKESQNLAEELTENTTRLPERAEAGENKIVELEEELRVVGNNLKSLEVSEEKALHERMPMKSRSALCLPDSRRLRLALEDELVHEKERYKNISEELDQTFQELSGY</sequence>
<dbReference type="WBParaSite" id="jg7154">
    <property type="protein sequence ID" value="jg7154"/>
    <property type="gene ID" value="jg7154"/>
</dbReference>
<dbReference type="PANTHER" id="PTHR19269">
    <property type="entry name" value="TROPOMYOSIN"/>
    <property type="match status" value="1"/>
</dbReference>
<feature type="compositionally biased region" description="Basic and acidic residues" evidence="4">
    <location>
        <begin position="49"/>
        <end position="62"/>
    </location>
</feature>
<dbReference type="InterPro" id="IPR000533">
    <property type="entry name" value="Tropomyosin"/>
</dbReference>
<feature type="region of interest" description="Disordered" evidence="4">
    <location>
        <begin position="42"/>
        <end position="85"/>
    </location>
</feature>
<evidence type="ECO:0000256" key="4">
    <source>
        <dbReference type="SAM" id="MobiDB-lite"/>
    </source>
</evidence>